<organism evidence="3 4">
    <name type="scientific">Asticcacaulis benevestitus DSM 16100 = ATCC BAA-896</name>
    <dbReference type="NCBI Taxonomy" id="1121022"/>
    <lineage>
        <taxon>Bacteria</taxon>
        <taxon>Pseudomonadati</taxon>
        <taxon>Pseudomonadota</taxon>
        <taxon>Alphaproteobacteria</taxon>
        <taxon>Caulobacterales</taxon>
        <taxon>Caulobacteraceae</taxon>
        <taxon>Asticcacaulis</taxon>
    </lineage>
</organism>
<dbReference type="Proteomes" id="UP000017837">
    <property type="component" value="Unassembled WGS sequence"/>
</dbReference>
<dbReference type="PATRIC" id="fig|1121022.4.peg.2221"/>
<dbReference type="STRING" id="1121022.GCA_000376105_02993"/>
<dbReference type="InterPro" id="IPR010985">
    <property type="entry name" value="Ribbon_hlx_hlx"/>
</dbReference>
<dbReference type="SUPFAM" id="SSF47598">
    <property type="entry name" value="Ribbon-helix-helix"/>
    <property type="match status" value="1"/>
</dbReference>
<protein>
    <recommendedName>
        <fullName evidence="5">DUF1778 domain-containing protein</fullName>
    </recommendedName>
</protein>
<evidence type="ECO:0000313" key="3">
    <source>
        <dbReference type="EMBL" id="ESQ90967.1"/>
    </source>
</evidence>
<gene>
    <name evidence="3" type="ORF">ABENE_10985</name>
</gene>
<dbReference type="InterPro" id="IPR014795">
    <property type="entry name" value="TacA_1-like"/>
</dbReference>
<dbReference type="AlphaFoldDB" id="V4PAM9"/>
<proteinExistence type="inferred from homology"/>
<keyword evidence="4" id="KW-1185">Reference proteome</keyword>
<comment type="caution">
    <text evidence="3">The sequence shown here is derived from an EMBL/GenBank/DDBJ whole genome shotgun (WGS) entry which is preliminary data.</text>
</comment>
<evidence type="ECO:0000313" key="4">
    <source>
        <dbReference type="Proteomes" id="UP000017837"/>
    </source>
</evidence>
<evidence type="ECO:0008006" key="5">
    <source>
        <dbReference type="Google" id="ProtNLM"/>
    </source>
</evidence>
<dbReference type="PANTHER" id="PTHR35401:SF2">
    <property type="entry name" value="ABC-TYPE TRANSPORT SYSTEM"/>
    <property type="match status" value="1"/>
</dbReference>
<dbReference type="Gene3D" id="1.20.5.780">
    <property type="entry name" value="Single helix bin"/>
    <property type="match status" value="1"/>
</dbReference>
<reference evidence="3 4" key="1">
    <citation type="journal article" date="2014" name="Nature">
        <title>Sequential evolution of bacterial morphology by co-option of a developmental regulator.</title>
        <authorList>
            <person name="Jiang C."/>
            <person name="Brown P.J."/>
            <person name="Ducret A."/>
            <person name="Brun Y.V."/>
        </authorList>
    </citation>
    <scope>NUCLEOTIDE SEQUENCE [LARGE SCALE GENOMIC DNA]</scope>
    <source>
        <strain evidence="3 4">DSM 16100</strain>
    </source>
</reference>
<dbReference type="Pfam" id="PF08681">
    <property type="entry name" value="TacA1"/>
    <property type="match status" value="1"/>
</dbReference>
<comment type="similarity">
    <text evidence="2">Belongs to the TacA antitoxin family.</text>
</comment>
<sequence>MRAAAIEHTNLTTFILNTAIEAAQSAIDRAERISLSETDTLKVLALLGNPPSPNEKLLAAAKALPKE</sequence>
<dbReference type="eggNOG" id="COG4453">
    <property type="taxonomic scope" value="Bacteria"/>
</dbReference>
<dbReference type="PANTHER" id="PTHR35401">
    <property type="entry name" value="COPG FAMILY HELIX-TURN-HELIX PROTEIN-RELATED-RELATED"/>
    <property type="match status" value="1"/>
</dbReference>
<evidence type="ECO:0000256" key="2">
    <source>
        <dbReference type="ARBA" id="ARBA00049988"/>
    </source>
</evidence>
<dbReference type="EMBL" id="AWGB01000020">
    <property type="protein sequence ID" value="ESQ90967.1"/>
    <property type="molecule type" value="Genomic_DNA"/>
</dbReference>
<keyword evidence="1" id="KW-1277">Toxin-antitoxin system</keyword>
<name>V4PAM9_9CAUL</name>
<dbReference type="GO" id="GO:0006355">
    <property type="term" value="P:regulation of DNA-templated transcription"/>
    <property type="evidence" value="ECO:0007669"/>
    <property type="project" value="InterPro"/>
</dbReference>
<accession>V4PAM9</accession>
<evidence type="ECO:0000256" key="1">
    <source>
        <dbReference type="ARBA" id="ARBA00022649"/>
    </source>
</evidence>